<dbReference type="STRING" id="1220495.SAMN05216288_0258"/>
<dbReference type="AlphaFoldDB" id="A0A1M7NB25"/>
<dbReference type="EMBL" id="FRBQ01000011">
    <property type="protein sequence ID" value="SHN00755.1"/>
    <property type="molecule type" value="Genomic_DNA"/>
</dbReference>
<keyword evidence="2" id="KW-1185">Reference proteome</keyword>
<evidence type="ECO:0000313" key="1">
    <source>
        <dbReference type="EMBL" id="SHN00755.1"/>
    </source>
</evidence>
<protein>
    <submittedName>
        <fullName evidence="1">Uncharacterized protein</fullName>
    </submittedName>
</protein>
<accession>A0A1M7NB25</accession>
<proteinExistence type="predicted"/>
<sequence>MGDMNCSDKTLWADTAETTEAVSIRTAKALREPLQFQLGIYATASILN</sequence>
<dbReference type="Proteomes" id="UP000184305">
    <property type="component" value="Unassembled WGS sequence"/>
</dbReference>
<reference evidence="2" key="1">
    <citation type="submission" date="2016-11" db="EMBL/GenBank/DDBJ databases">
        <authorList>
            <person name="Varghese N."/>
            <person name="Submissions S."/>
        </authorList>
    </citation>
    <scope>NUCLEOTIDE SEQUENCE [LARGE SCALE GENOMIC DNA]</scope>
    <source>
        <strain evidence="2">CECT 8089</strain>
    </source>
</reference>
<name>A0A1M7NB25_9GAMM</name>
<organism evidence="1 2">
    <name type="scientific">Phytopseudomonas punonensis</name>
    <dbReference type="NCBI Taxonomy" id="1220495"/>
    <lineage>
        <taxon>Bacteria</taxon>
        <taxon>Pseudomonadati</taxon>
        <taxon>Pseudomonadota</taxon>
        <taxon>Gammaproteobacteria</taxon>
        <taxon>Pseudomonadales</taxon>
        <taxon>Pseudomonadaceae</taxon>
        <taxon>Phytopseudomonas</taxon>
    </lineage>
</organism>
<evidence type="ECO:0000313" key="2">
    <source>
        <dbReference type="Proteomes" id="UP000184305"/>
    </source>
</evidence>
<gene>
    <name evidence="1" type="ORF">SAMN05216288_0258</name>
</gene>